<gene>
    <name evidence="4" type="ORF">A2290_00340</name>
</gene>
<keyword evidence="2" id="KW-0813">Transport</keyword>
<dbReference type="InterPro" id="IPR050153">
    <property type="entry name" value="Metal_Ion_Import_ABC"/>
</dbReference>
<feature type="domain" description="ABC transporter" evidence="3">
    <location>
        <begin position="27"/>
        <end position="133"/>
    </location>
</feature>
<proteinExistence type="inferred from homology"/>
<evidence type="ECO:0000259" key="3">
    <source>
        <dbReference type="Pfam" id="PF00005"/>
    </source>
</evidence>
<name>A0A1F4S760_UNCSA</name>
<evidence type="ECO:0000313" key="4">
    <source>
        <dbReference type="EMBL" id="OGC16217.1"/>
    </source>
</evidence>
<dbReference type="Pfam" id="PF00005">
    <property type="entry name" value="ABC_tran"/>
    <property type="match status" value="1"/>
</dbReference>
<dbReference type="SUPFAM" id="SSF52540">
    <property type="entry name" value="P-loop containing nucleoside triphosphate hydrolases"/>
    <property type="match status" value="1"/>
</dbReference>
<protein>
    <recommendedName>
        <fullName evidence="3">ABC transporter domain-containing protein</fullName>
    </recommendedName>
</protein>
<dbReference type="Proteomes" id="UP000177905">
    <property type="component" value="Unassembled WGS sequence"/>
</dbReference>
<dbReference type="PANTHER" id="PTHR42734:SF17">
    <property type="entry name" value="METAL TRANSPORT SYSTEM ATP-BINDING PROTEIN TM_0124-RELATED"/>
    <property type="match status" value="1"/>
</dbReference>
<reference evidence="4 5" key="1">
    <citation type="journal article" date="2016" name="Nat. Commun.">
        <title>Thousands of microbial genomes shed light on interconnected biogeochemical processes in an aquifer system.</title>
        <authorList>
            <person name="Anantharaman K."/>
            <person name="Brown C.T."/>
            <person name="Hug L.A."/>
            <person name="Sharon I."/>
            <person name="Castelle C.J."/>
            <person name="Probst A.J."/>
            <person name="Thomas B.C."/>
            <person name="Singh A."/>
            <person name="Wilkins M.J."/>
            <person name="Karaoz U."/>
            <person name="Brodie E.L."/>
            <person name="Williams K.H."/>
            <person name="Hubbard S.S."/>
            <person name="Banfield J.F."/>
        </authorList>
    </citation>
    <scope>NUCLEOTIDE SEQUENCE [LARGE SCALE GENOMIC DNA]</scope>
</reference>
<dbReference type="PANTHER" id="PTHR42734">
    <property type="entry name" value="METAL TRANSPORT SYSTEM ATP-BINDING PROTEIN TM_0124-RELATED"/>
    <property type="match status" value="1"/>
</dbReference>
<accession>A0A1F4S760</accession>
<evidence type="ECO:0000256" key="2">
    <source>
        <dbReference type="ARBA" id="ARBA00022448"/>
    </source>
</evidence>
<evidence type="ECO:0000313" key="5">
    <source>
        <dbReference type="Proteomes" id="UP000177905"/>
    </source>
</evidence>
<sequence>MNQETCSHCCTKTENLTVKFDDIAIIENFNLHVNCKELIAVVGPNDTGKTTLLRAIFKEIPYSGNIYYRVKGSLNEKPTIGYVPKKLHFDRDNPIRVADFVGISISKTPVFMGIGKKIKQQIQSTLSQFGVTDPSWFMALFLVFLHQAQPSSFLHPRYTAFLLGLQNILRIGVNKYAILG</sequence>
<dbReference type="InterPro" id="IPR027417">
    <property type="entry name" value="P-loop_NTPase"/>
</dbReference>
<organism evidence="4 5">
    <name type="scientific">candidate division WOR-1 bacterium RIFOXYB2_FULL_36_35</name>
    <dbReference type="NCBI Taxonomy" id="1802578"/>
    <lineage>
        <taxon>Bacteria</taxon>
        <taxon>Bacillati</taxon>
        <taxon>Saganbacteria</taxon>
    </lineage>
</organism>
<dbReference type="EMBL" id="MEUA01000011">
    <property type="protein sequence ID" value="OGC16217.1"/>
    <property type="molecule type" value="Genomic_DNA"/>
</dbReference>
<comment type="caution">
    <text evidence="4">The sequence shown here is derived from an EMBL/GenBank/DDBJ whole genome shotgun (WGS) entry which is preliminary data.</text>
</comment>
<comment type="similarity">
    <text evidence="1">Belongs to the ABC transporter superfamily.</text>
</comment>
<evidence type="ECO:0000256" key="1">
    <source>
        <dbReference type="ARBA" id="ARBA00005417"/>
    </source>
</evidence>
<dbReference type="Gene3D" id="3.40.50.300">
    <property type="entry name" value="P-loop containing nucleotide triphosphate hydrolases"/>
    <property type="match status" value="1"/>
</dbReference>
<dbReference type="GO" id="GO:0016887">
    <property type="term" value="F:ATP hydrolysis activity"/>
    <property type="evidence" value="ECO:0007669"/>
    <property type="project" value="InterPro"/>
</dbReference>
<dbReference type="GO" id="GO:0005524">
    <property type="term" value="F:ATP binding"/>
    <property type="evidence" value="ECO:0007669"/>
    <property type="project" value="InterPro"/>
</dbReference>
<dbReference type="InterPro" id="IPR003439">
    <property type="entry name" value="ABC_transporter-like_ATP-bd"/>
</dbReference>
<dbReference type="AlphaFoldDB" id="A0A1F4S760"/>